<dbReference type="CDD" id="cd14727">
    <property type="entry name" value="ChanN-like"/>
    <property type="match status" value="1"/>
</dbReference>
<organism evidence="3 4">
    <name type="scientific">Tectimicrobiota bacterium</name>
    <dbReference type="NCBI Taxonomy" id="2528274"/>
    <lineage>
        <taxon>Bacteria</taxon>
        <taxon>Pseudomonadati</taxon>
        <taxon>Nitrospinota/Tectimicrobiota group</taxon>
        <taxon>Candidatus Tectimicrobiota</taxon>
    </lineage>
</organism>
<evidence type="ECO:0000313" key="4">
    <source>
        <dbReference type="Proteomes" id="UP000782312"/>
    </source>
</evidence>
<dbReference type="InterPro" id="IPR007314">
    <property type="entry name" value="Cofac_haem-bd_dom"/>
</dbReference>
<feature type="chain" id="PRO_5036773621" evidence="1">
    <location>
        <begin position="23"/>
        <end position="318"/>
    </location>
</feature>
<dbReference type="Pfam" id="PF04187">
    <property type="entry name" value="Cofac_haem_bdg"/>
    <property type="match status" value="1"/>
</dbReference>
<dbReference type="Proteomes" id="UP000782312">
    <property type="component" value="Unassembled WGS sequence"/>
</dbReference>
<name>A0A932MP51_UNCTE</name>
<dbReference type="EMBL" id="JACPUR010000030">
    <property type="protein sequence ID" value="MBI3128473.1"/>
    <property type="molecule type" value="Genomic_DNA"/>
</dbReference>
<gene>
    <name evidence="3" type="ORF">HYZ11_12780</name>
</gene>
<evidence type="ECO:0000259" key="2">
    <source>
        <dbReference type="Pfam" id="PF04187"/>
    </source>
</evidence>
<evidence type="ECO:0000313" key="3">
    <source>
        <dbReference type="EMBL" id="MBI3128473.1"/>
    </source>
</evidence>
<evidence type="ECO:0000256" key="1">
    <source>
        <dbReference type="SAM" id="SignalP"/>
    </source>
</evidence>
<keyword evidence="3" id="KW-0449">Lipoprotein</keyword>
<accession>A0A932MP51</accession>
<dbReference type="Gene3D" id="3.40.50.11550">
    <property type="match status" value="1"/>
</dbReference>
<comment type="caution">
    <text evidence="3">The sequence shown here is derived from an EMBL/GenBank/DDBJ whole genome shotgun (WGS) entry which is preliminary data.</text>
</comment>
<feature type="domain" description="Haem-binding uptake Tiki superfamily ChaN" evidence="2">
    <location>
        <begin position="50"/>
        <end position="255"/>
    </location>
</feature>
<feature type="signal peptide" evidence="1">
    <location>
        <begin position="1"/>
        <end position="22"/>
    </location>
</feature>
<proteinExistence type="predicted"/>
<keyword evidence="1" id="KW-0732">Signal</keyword>
<reference evidence="3" key="1">
    <citation type="submission" date="2020-07" db="EMBL/GenBank/DDBJ databases">
        <title>Huge and variable diversity of episymbiotic CPR bacteria and DPANN archaea in groundwater ecosystems.</title>
        <authorList>
            <person name="He C.Y."/>
            <person name="Keren R."/>
            <person name="Whittaker M."/>
            <person name="Farag I.F."/>
            <person name="Doudna J."/>
            <person name="Cate J.H.D."/>
            <person name="Banfield J.F."/>
        </authorList>
    </citation>
    <scope>NUCLEOTIDE SEQUENCE</scope>
    <source>
        <strain evidence="3">NC_groundwater_763_Ag_S-0.2um_68_21</strain>
    </source>
</reference>
<protein>
    <submittedName>
        <fullName evidence="3">ChaN family lipoprotein</fullName>
    </submittedName>
</protein>
<dbReference type="SUPFAM" id="SSF159501">
    <property type="entry name" value="EreA/ChaN-like"/>
    <property type="match status" value="1"/>
</dbReference>
<dbReference type="AlphaFoldDB" id="A0A932MP51"/>
<sequence length="318" mass="35441">MKKYFLPFLSILALLVSPGFSAAQGADKHPLEGRVWSPRTGGFLTEEALFERMARARAVYLGEIHDNPIHHRLQARAYRALLDRGRRHALAFEMFSTDVQPALSKLLRDPEADLSKVPEVTGWDRRGWPDWSMYAPLVELAHRAGLPVLAADLPRALAGRVSRKGLGELPPDLARELALGPPDPGKRETMLDVFFESHCRALPREKLGNLFESWRARNRTMALTMARALREGSEGALLITGGGHAERETGVPSDLDALAPGVEQFALAFAEVRDGETRPEAYRARPGAYDALWFTPAHPREDPCVKYKKGLERMKKGH</sequence>